<dbReference type="InterPro" id="IPR036380">
    <property type="entry name" value="Isochorismatase-like_sf"/>
</dbReference>
<evidence type="ECO:0000313" key="5">
    <source>
        <dbReference type="Proteomes" id="UP001198242"/>
    </source>
</evidence>
<accession>A0AAE3DZN5</accession>
<dbReference type="RefSeq" id="WP_308456526.1">
    <property type="nucleotide sequence ID" value="NZ_JAJEQM010000010.1"/>
</dbReference>
<evidence type="ECO:0000259" key="3">
    <source>
        <dbReference type="Pfam" id="PF00857"/>
    </source>
</evidence>
<dbReference type="SUPFAM" id="SSF52499">
    <property type="entry name" value="Isochorismatase-like hydrolases"/>
    <property type="match status" value="1"/>
</dbReference>
<keyword evidence="5" id="KW-1185">Reference proteome</keyword>
<dbReference type="Proteomes" id="UP001198242">
    <property type="component" value="Unassembled WGS sequence"/>
</dbReference>
<comment type="similarity">
    <text evidence="1">Belongs to the isochorismatase family.</text>
</comment>
<gene>
    <name evidence="4" type="ORF">LKE05_08390</name>
</gene>
<keyword evidence="2 4" id="KW-0378">Hydrolase</keyword>
<dbReference type="GO" id="GO:0016787">
    <property type="term" value="F:hydrolase activity"/>
    <property type="evidence" value="ECO:0007669"/>
    <property type="project" value="UniProtKB-KW"/>
</dbReference>
<sequence>MKRLLIVVDYQNDFVCGSLGFDKAKELEKGILEKIAEYQNDEIIYTLDTHFDDYLTTAEGKSLPVPHCIKGTGGHKLYGGLADALKGKLCFEKNTFPSLEMAKYLEGKDFDTIELCGLVSNICVLSNAVMAKSACPNSEIIVDSSLTAAADEEMHQKSLDVMKGLFIKVL</sequence>
<dbReference type="PANTHER" id="PTHR43540">
    <property type="entry name" value="PEROXYUREIDOACRYLATE/UREIDOACRYLATE AMIDOHYDROLASE-RELATED"/>
    <property type="match status" value="1"/>
</dbReference>
<dbReference type="CDD" id="cd00431">
    <property type="entry name" value="cysteine_hydrolases"/>
    <property type="match status" value="1"/>
</dbReference>
<comment type="caution">
    <text evidence="4">The sequence shown here is derived from an EMBL/GenBank/DDBJ whole genome shotgun (WGS) entry which is preliminary data.</text>
</comment>
<name>A0AAE3DZN5_9FIRM</name>
<dbReference type="Gene3D" id="3.40.50.850">
    <property type="entry name" value="Isochorismatase-like"/>
    <property type="match status" value="1"/>
</dbReference>
<evidence type="ECO:0000256" key="1">
    <source>
        <dbReference type="ARBA" id="ARBA00006336"/>
    </source>
</evidence>
<organism evidence="4 5">
    <name type="scientific">Hominilimicola fabiformis</name>
    <dbReference type="NCBI Taxonomy" id="2885356"/>
    <lineage>
        <taxon>Bacteria</taxon>
        <taxon>Bacillati</taxon>
        <taxon>Bacillota</taxon>
        <taxon>Clostridia</taxon>
        <taxon>Eubacteriales</taxon>
        <taxon>Oscillospiraceae</taxon>
        <taxon>Hominilimicola</taxon>
    </lineage>
</organism>
<proteinExistence type="inferred from homology"/>
<dbReference type="AlphaFoldDB" id="A0AAE3DZN5"/>
<dbReference type="InterPro" id="IPR050272">
    <property type="entry name" value="Isochorismatase-like_hydrls"/>
</dbReference>
<reference evidence="4 5" key="1">
    <citation type="submission" date="2021-10" db="EMBL/GenBank/DDBJ databases">
        <title>Anaerobic single-cell dispensing facilitates the cultivation of human gut bacteria.</title>
        <authorList>
            <person name="Afrizal A."/>
        </authorList>
    </citation>
    <scope>NUCLEOTIDE SEQUENCE [LARGE SCALE GENOMIC DNA]</scope>
    <source>
        <strain evidence="4 5">CLA-AA-H232</strain>
    </source>
</reference>
<dbReference type="InterPro" id="IPR000868">
    <property type="entry name" value="Isochorismatase-like_dom"/>
</dbReference>
<evidence type="ECO:0000313" key="4">
    <source>
        <dbReference type="EMBL" id="MCC2210806.1"/>
    </source>
</evidence>
<protein>
    <submittedName>
        <fullName evidence="4">Cysteine hydrolase family protein</fullName>
    </submittedName>
</protein>
<feature type="domain" description="Isochorismatase-like" evidence="3">
    <location>
        <begin position="4"/>
        <end position="169"/>
    </location>
</feature>
<dbReference type="PANTHER" id="PTHR43540:SF6">
    <property type="entry name" value="ISOCHORISMATASE-LIKE DOMAIN-CONTAINING PROTEIN"/>
    <property type="match status" value="1"/>
</dbReference>
<evidence type="ECO:0000256" key="2">
    <source>
        <dbReference type="ARBA" id="ARBA00022801"/>
    </source>
</evidence>
<dbReference type="Pfam" id="PF00857">
    <property type="entry name" value="Isochorismatase"/>
    <property type="match status" value="1"/>
</dbReference>
<dbReference type="EMBL" id="JAJEQM010000010">
    <property type="protein sequence ID" value="MCC2210806.1"/>
    <property type="molecule type" value="Genomic_DNA"/>
</dbReference>